<dbReference type="RefSeq" id="WP_272207387.1">
    <property type="nucleotide sequence ID" value="NZ_JAQONC010000001.1"/>
</dbReference>
<dbReference type="EMBL" id="JAQOND010000032">
    <property type="protein sequence ID" value="MDC2828437.1"/>
    <property type="molecule type" value="Genomic_DNA"/>
</dbReference>
<protein>
    <submittedName>
        <fullName evidence="1">Uncharacterized protein</fullName>
    </submittedName>
</protein>
<reference evidence="1" key="1">
    <citation type="submission" date="2023-01" db="EMBL/GenBank/DDBJ databases">
        <title>Genome analysis of 13 Lactobacillus isolated from gut of wild boar.</title>
        <authorList>
            <person name="Papp P."/>
            <person name="Libisch B."/>
            <person name="Nagy T."/>
            <person name="Olasz F."/>
        </authorList>
    </citation>
    <scope>NUCLEOTIDE SEQUENCE</scope>
    <source>
        <strain evidence="1">F108</strain>
    </source>
</reference>
<sequence>MQIDDEKVAAILDNEKQRIGMMAFDKHIPSIVKIVDVAYSRRKGKVVLKVKTENGKIKNKYGLYLEGQWVTAEQQDQVEKQKNDYLAEVQERIGKRIGMMAFDKRIPGIVEIVGLSFNSKGQPRLKVKTDQGKSVMRPTDYLNGLWVTADHKEQLQQQRNEYLQARLGNAKQRIGMVAFDERIPSIVKIVDVAFNKRGALRLQVEHEDGKVLSKPADYMGTKWQIENNYQLVKQQEAIFEKELAERKDKDAQQLEPYRERILKYRHFISDDGDELIDAHLELCQTLNDRSSVVVTVKTADNKLLHKSSDWYEEQTWLSKSDRNRISHGSHQRAIARLWDMMQSAKTIDKQGMLKEYRDKIEAFAEGAKKELLITEYDQTAWNNYRMLPLENSTTAVAQLLKYDESCSPAEAITHNFDELEERTPSVLALEKGDSSWILGDDSDSYNESEDRFAFFSNHFTDKQSRLALLAEIINSKEELEKEFSTITLVTAEQGLAVVAQALGMEHTAKVHIADEKVMQFLDLLNDWFFDFELDLESVEYDVASAWKQKIFQAEYLPMLIKQYQDNVERFNSAKASVKIDWNERITAYKQSNDNPIEQRLFTALSAMHVLNHVAKTLQNYRMNDSNFDYDLLQKTYGSADEIYRFKNELLLKIYQKSPEYLTLKAFVPQDADKISVQFCSRHFDYFRDERYLTDCTPMEYYWGNEALINQCSSCNVSRLENYYSMYYFEIKLPGADFSFHEPYLIGKGELPELKELPQAQQEYNQEGMFLFGREADFDETCLSLAVDLLAPINDFLNL</sequence>
<proteinExistence type="predicted"/>
<organism evidence="1 2">
    <name type="scientific">Limosilactobacillus mucosae</name>
    <name type="common">Lactobacillus mucosae</name>
    <dbReference type="NCBI Taxonomy" id="97478"/>
    <lineage>
        <taxon>Bacteria</taxon>
        <taxon>Bacillati</taxon>
        <taxon>Bacillota</taxon>
        <taxon>Bacilli</taxon>
        <taxon>Lactobacillales</taxon>
        <taxon>Lactobacillaceae</taxon>
        <taxon>Limosilactobacillus</taxon>
    </lineage>
</organism>
<dbReference type="Proteomes" id="UP001218021">
    <property type="component" value="Unassembled WGS sequence"/>
</dbReference>
<evidence type="ECO:0000313" key="2">
    <source>
        <dbReference type="Proteomes" id="UP001218021"/>
    </source>
</evidence>
<accession>A0AAJ1HS13</accession>
<dbReference type="AlphaFoldDB" id="A0AAJ1HS13"/>
<name>A0AAJ1HS13_LIMMU</name>
<evidence type="ECO:0000313" key="1">
    <source>
        <dbReference type="EMBL" id="MDC2828437.1"/>
    </source>
</evidence>
<comment type="caution">
    <text evidence="1">The sequence shown here is derived from an EMBL/GenBank/DDBJ whole genome shotgun (WGS) entry which is preliminary data.</text>
</comment>
<gene>
    <name evidence="1" type="ORF">PO158_09110</name>
</gene>